<keyword evidence="6 10" id="KW-0407">Ion channel</keyword>
<organism evidence="11 12">
    <name type="scientific">Scopulibacillus darangshiensis</name>
    <dbReference type="NCBI Taxonomy" id="442528"/>
    <lineage>
        <taxon>Bacteria</taxon>
        <taxon>Bacillati</taxon>
        <taxon>Bacillota</taxon>
        <taxon>Bacilli</taxon>
        <taxon>Bacillales</taxon>
        <taxon>Sporolactobacillaceae</taxon>
        <taxon>Scopulibacillus</taxon>
    </lineage>
</organism>
<dbReference type="PANTHER" id="PTHR28259">
    <property type="entry name" value="FLUORIDE EXPORT PROTEIN 1-RELATED"/>
    <property type="match status" value="1"/>
</dbReference>
<dbReference type="Proteomes" id="UP000295416">
    <property type="component" value="Unassembled WGS sequence"/>
</dbReference>
<feature type="binding site" evidence="10">
    <location>
        <position position="71"/>
    </location>
    <ligand>
        <name>Na(+)</name>
        <dbReference type="ChEBI" id="CHEBI:29101"/>
        <note>structural</note>
    </ligand>
</feature>
<dbReference type="EMBL" id="SLXK01000002">
    <property type="protein sequence ID" value="TCP31525.1"/>
    <property type="molecule type" value="Genomic_DNA"/>
</dbReference>
<keyword evidence="12" id="KW-1185">Reference proteome</keyword>
<dbReference type="Pfam" id="PF02537">
    <property type="entry name" value="CRCB"/>
    <property type="match status" value="1"/>
</dbReference>
<name>A0A4R2PC75_9BACL</name>
<evidence type="ECO:0000256" key="2">
    <source>
        <dbReference type="ARBA" id="ARBA00022475"/>
    </source>
</evidence>
<evidence type="ECO:0000313" key="12">
    <source>
        <dbReference type="Proteomes" id="UP000295416"/>
    </source>
</evidence>
<comment type="subcellular location">
    <subcellularLocation>
        <location evidence="1 10">Cell membrane</location>
        <topology evidence="1 10">Multi-pass membrane protein</topology>
    </subcellularLocation>
</comment>
<comment type="function">
    <text evidence="9 10">Fluoride-specific ion channel. Important for reducing fluoride concentration in the cell, thus reducing its toxicity.</text>
</comment>
<dbReference type="AlphaFoldDB" id="A0A4R2PC75"/>
<keyword evidence="10" id="KW-0915">Sodium</keyword>
<evidence type="ECO:0000256" key="10">
    <source>
        <dbReference type="HAMAP-Rule" id="MF_00454"/>
    </source>
</evidence>
<keyword evidence="2 10" id="KW-1003">Cell membrane</keyword>
<dbReference type="GO" id="GO:0046872">
    <property type="term" value="F:metal ion binding"/>
    <property type="evidence" value="ECO:0007669"/>
    <property type="project" value="UniProtKB-KW"/>
</dbReference>
<dbReference type="HAMAP" id="MF_00454">
    <property type="entry name" value="FluC"/>
    <property type="match status" value="1"/>
</dbReference>
<protein>
    <recommendedName>
        <fullName evidence="10">Fluoride-specific ion channel FluC</fullName>
    </recommendedName>
</protein>
<dbReference type="GO" id="GO:0005886">
    <property type="term" value="C:plasma membrane"/>
    <property type="evidence" value="ECO:0007669"/>
    <property type="project" value="UniProtKB-SubCell"/>
</dbReference>
<comment type="similarity">
    <text evidence="7 10">Belongs to the fluoride channel Fluc/FEX (TC 1.A.43) family.</text>
</comment>
<accession>A0A4R2PC75</accession>
<dbReference type="OrthoDB" id="9799631at2"/>
<dbReference type="NCBIfam" id="TIGR00494">
    <property type="entry name" value="crcB"/>
    <property type="match status" value="1"/>
</dbReference>
<evidence type="ECO:0000256" key="4">
    <source>
        <dbReference type="ARBA" id="ARBA00022989"/>
    </source>
</evidence>
<dbReference type="RefSeq" id="WP_132743023.1">
    <property type="nucleotide sequence ID" value="NZ_SLXK01000002.1"/>
</dbReference>
<dbReference type="PANTHER" id="PTHR28259:SF1">
    <property type="entry name" value="FLUORIDE EXPORT PROTEIN 1-RELATED"/>
    <property type="match status" value="1"/>
</dbReference>
<dbReference type="GO" id="GO:0062054">
    <property type="term" value="F:fluoride channel activity"/>
    <property type="evidence" value="ECO:0007669"/>
    <property type="project" value="UniProtKB-UniRule"/>
</dbReference>
<dbReference type="GO" id="GO:0140114">
    <property type="term" value="P:cellular detoxification of fluoride"/>
    <property type="evidence" value="ECO:0007669"/>
    <property type="project" value="UniProtKB-UniRule"/>
</dbReference>
<comment type="catalytic activity">
    <reaction evidence="8">
        <text>fluoride(in) = fluoride(out)</text>
        <dbReference type="Rhea" id="RHEA:76159"/>
        <dbReference type="ChEBI" id="CHEBI:17051"/>
    </reaction>
    <physiologicalReaction direction="left-to-right" evidence="8">
        <dbReference type="Rhea" id="RHEA:76160"/>
    </physiologicalReaction>
</comment>
<keyword evidence="10" id="KW-0813">Transport</keyword>
<dbReference type="InterPro" id="IPR003691">
    <property type="entry name" value="FluC"/>
</dbReference>
<keyword evidence="4 10" id="KW-1133">Transmembrane helix</keyword>
<evidence type="ECO:0000256" key="1">
    <source>
        <dbReference type="ARBA" id="ARBA00004651"/>
    </source>
</evidence>
<evidence type="ECO:0000313" key="11">
    <source>
        <dbReference type="EMBL" id="TCP31525.1"/>
    </source>
</evidence>
<keyword evidence="3 10" id="KW-0812">Transmembrane</keyword>
<proteinExistence type="inferred from homology"/>
<gene>
    <name evidence="10" type="primary">fluC</name>
    <name evidence="10" type="synonym">crcB</name>
    <name evidence="11" type="ORF">EV207_10212</name>
</gene>
<comment type="caution">
    <text evidence="11">The sequence shown here is derived from an EMBL/GenBank/DDBJ whole genome shotgun (WGS) entry which is preliminary data.</text>
</comment>
<feature type="transmembrane region" description="Helical" evidence="10">
    <location>
        <begin position="31"/>
        <end position="53"/>
    </location>
</feature>
<evidence type="ECO:0000256" key="5">
    <source>
        <dbReference type="ARBA" id="ARBA00023136"/>
    </source>
</evidence>
<feature type="binding site" evidence="10">
    <location>
        <position position="74"/>
    </location>
    <ligand>
        <name>Na(+)</name>
        <dbReference type="ChEBI" id="CHEBI:29101"/>
        <note>structural</note>
    </ligand>
</feature>
<reference evidence="11 12" key="1">
    <citation type="submission" date="2019-03" db="EMBL/GenBank/DDBJ databases">
        <title>Genomic Encyclopedia of Type Strains, Phase IV (KMG-IV): sequencing the most valuable type-strain genomes for metagenomic binning, comparative biology and taxonomic classification.</title>
        <authorList>
            <person name="Goeker M."/>
        </authorList>
    </citation>
    <scope>NUCLEOTIDE SEQUENCE [LARGE SCALE GENOMIC DNA]</scope>
    <source>
        <strain evidence="11 12">DSM 19377</strain>
    </source>
</reference>
<evidence type="ECO:0000256" key="8">
    <source>
        <dbReference type="ARBA" id="ARBA00035585"/>
    </source>
</evidence>
<evidence type="ECO:0000256" key="7">
    <source>
        <dbReference type="ARBA" id="ARBA00035120"/>
    </source>
</evidence>
<comment type="activity regulation">
    <text evidence="10">Na(+) is not transported, but it plays an essential structural role and its presence is essential for fluoride channel function.</text>
</comment>
<evidence type="ECO:0000256" key="3">
    <source>
        <dbReference type="ARBA" id="ARBA00022692"/>
    </source>
</evidence>
<feature type="transmembrane region" description="Helical" evidence="10">
    <location>
        <begin position="60"/>
        <end position="79"/>
    </location>
</feature>
<feature type="transmembrane region" description="Helical" evidence="10">
    <location>
        <begin position="91"/>
        <end position="114"/>
    </location>
</feature>
<keyword evidence="5 10" id="KW-0472">Membrane</keyword>
<evidence type="ECO:0000256" key="9">
    <source>
        <dbReference type="ARBA" id="ARBA00049940"/>
    </source>
</evidence>
<keyword evidence="10" id="KW-0479">Metal-binding</keyword>
<sequence>MIYLFVGVGGVIGAILRYSVGLALTGQETVFPIATLLTNLAGCFVLGWFTTYLSKRIHPFLVTGLGTGLIGSFTTFSTFSVETVTLLKAAYVGPAFLYVFLSLFGGLLLSYFGYKCGEQI</sequence>
<evidence type="ECO:0000256" key="6">
    <source>
        <dbReference type="ARBA" id="ARBA00023303"/>
    </source>
</evidence>
<keyword evidence="10" id="KW-0406">Ion transport</keyword>